<dbReference type="Gene3D" id="4.10.220.110">
    <property type="match status" value="1"/>
</dbReference>
<sequence>MSTSANTALPAGLTASLGEAAASVLAKRLASQLENLFGIDSSTRLYRLELEQGGSDWALNLEAFSGQEALSTPYAYDIIVLSSNAGIPLNSLVGRQLRFMTRLSDGADFARSGYISRVERLAADGSLSRYRLRVVPWLWLATQRSDCRVFQDKTVLEIVEAVFSAYAPRAHWQLAEGVESFMADAPVRSYCVQYRETDFDFVTRLLAEEGLGYCFVERADVELASETAHSLLIFSANDSLPEDVVSAHALGGSGIRFHRAASQEEQDAITAFGGERVLAAALTTALSWDYKAKAAISASLPTTHQFGSAHAPQLESYDVPGAYAFASAAAAERYVRLAQEAREARYKRFAGTGSVRSFRPGHRFVLSNSPLDREAALRSEALEASAANASRHFLLLAVQHAGINNLPKSLTQAATTLGDVSHALPEAAAGLIEAARARGYANHFEAQRAAVPWRPVLIDETGLRINPRPTAPGVQTAIVVGPEGETMPGAAGEIHTDALHRIRVRFHWQRSAEHGAPHTTWLRVASRYAGAGLGAQFVPRIGQEVLVGFLEGDIDRPIVLGSLFNGQGDGGVVPTPGERGVEGREAAFKQAADHRPAAQGNLAGGNSPAWHGEASAYGAQRNAAALSGFKSAEFNQPHAGYSQLVFDDTDGQQRVQLATTQAATQLNLGHLIHQSDNYRGNHRGDGFELRSDAYGAVRAARGALFTTWGIAHAPDKTQSEPAGDATAAIALFKQASELTKNTSQIATTHKTVAIASAQGSGGANQSALSKEAAPLPAQHKSVGGMAKADSLDPGPSSLAPDGAKGAIPHSTDALLTLAAKGGLGMVAGQSLQWATGETLTWASGQDSNFALASHLRIHTGQALGVLSSAKGSGHLKAIAASGPVLAQAQADTMTLAAKEQLKMVSVSGKFLAASAKKIHLAVAGGAAITIEGGNITVQCPGVLTVHASNKSFSGPQNYSQAMNALPQSTGFDDAYVVRNPSTGAPLANATVEITRGDGSKLRVKTDATGKTPVQKSEFLESVSLRVLD</sequence>
<evidence type="ECO:0000259" key="3">
    <source>
        <dbReference type="Pfam" id="PF04717"/>
    </source>
</evidence>
<gene>
    <name evidence="6" type="ORF">ABDB84_14210</name>
</gene>
<organism evidence="6 7">
    <name type="scientific">Uliginosibacterium sediminicola</name>
    <dbReference type="NCBI Taxonomy" id="2024550"/>
    <lineage>
        <taxon>Bacteria</taxon>
        <taxon>Pseudomonadati</taxon>
        <taxon>Pseudomonadota</taxon>
        <taxon>Betaproteobacteria</taxon>
        <taxon>Rhodocyclales</taxon>
        <taxon>Zoogloeaceae</taxon>
        <taxon>Uliginosibacterium</taxon>
    </lineage>
</organism>
<dbReference type="NCBIfam" id="TIGR03361">
    <property type="entry name" value="VI_Rhs_Vgr"/>
    <property type="match status" value="1"/>
</dbReference>
<proteinExistence type="inferred from homology"/>
<reference evidence="6 7" key="1">
    <citation type="journal article" date="2018" name="Int. J. Syst. Evol. Microbiol.">
        <title>Uliginosibacterium sediminicola sp. nov., isolated from freshwater sediment.</title>
        <authorList>
            <person name="Hwang W.M."/>
            <person name="Kim S.M."/>
            <person name="Kang K."/>
            <person name="Ahn T.Y."/>
        </authorList>
    </citation>
    <scope>NUCLEOTIDE SEQUENCE [LARGE SCALE GENOMIC DNA]</scope>
    <source>
        <strain evidence="6 7">M1-21</strain>
    </source>
</reference>
<comment type="similarity">
    <text evidence="1">Belongs to the VgrG protein family.</text>
</comment>
<feature type="region of interest" description="Disordered" evidence="2">
    <location>
        <begin position="760"/>
        <end position="805"/>
    </location>
</feature>
<dbReference type="RefSeq" id="WP_345920410.1">
    <property type="nucleotide sequence ID" value="NZ_JBDIVE010000008.1"/>
</dbReference>
<dbReference type="Pfam" id="PF13296">
    <property type="entry name" value="T6SS_Vgr"/>
    <property type="match status" value="1"/>
</dbReference>
<dbReference type="NCBIfam" id="TIGR01646">
    <property type="entry name" value="vgr_GE"/>
    <property type="match status" value="1"/>
</dbReference>
<protein>
    <submittedName>
        <fullName evidence="6">Type VI secretion system Vgr family protein</fullName>
    </submittedName>
</protein>
<dbReference type="InterPro" id="IPR006531">
    <property type="entry name" value="Gp5/Vgr_OB"/>
</dbReference>
<dbReference type="Gene3D" id="2.40.50.230">
    <property type="entry name" value="Gp5 N-terminal domain"/>
    <property type="match status" value="1"/>
</dbReference>
<accession>A0ABU9Z1L7</accession>
<comment type="caution">
    <text evidence="6">The sequence shown here is derived from an EMBL/GenBank/DDBJ whole genome shotgun (WGS) entry which is preliminary data.</text>
</comment>
<dbReference type="Pfam" id="PF10106">
    <property type="entry name" value="DUF2345"/>
    <property type="match status" value="1"/>
</dbReference>
<dbReference type="InterPro" id="IPR037026">
    <property type="entry name" value="Vgr_OB-fold_dom_sf"/>
</dbReference>
<dbReference type="Gene3D" id="2.30.110.50">
    <property type="match status" value="1"/>
</dbReference>
<dbReference type="Proteomes" id="UP001410394">
    <property type="component" value="Unassembled WGS sequence"/>
</dbReference>
<dbReference type="Gene3D" id="3.55.50.10">
    <property type="entry name" value="Baseplate protein-like domains"/>
    <property type="match status" value="1"/>
</dbReference>
<name>A0ABU9Z1L7_9RHOO</name>
<dbReference type="InterPro" id="IPR028244">
    <property type="entry name" value="T6SS_Rhs_Vgr_dom"/>
</dbReference>
<evidence type="ECO:0000313" key="7">
    <source>
        <dbReference type="Proteomes" id="UP001410394"/>
    </source>
</evidence>
<evidence type="ECO:0000259" key="4">
    <source>
        <dbReference type="Pfam" id="PF10106"/>
    </source>
</evidence>
<dbReference type="SUPFAM" id="SSF69279">
    <property type="entry name" value="Phage tail proteins"/>
    <property type="match status" value="2"/>
</dbReference>
<feature type="domain" description="Putative type VI secretion system Rhs element associated Vgr" evidence="5">
    <location>
        <begin position="639"/>
        <end position="746"/>
    </location>
</feature>
<evidence type="ECO:0000256" key="2">
    <source>
        <dbReference type="SAM" id="MobiDB-lite"/>
    </source>
</evidence>
<dbReference type="SUPFAM" id="SSF69255">
    <property type="entry name" value="gp5 N-terminal domain-like"/>
    <property type="match status" value="1"/>
</dbReference>
<dbReference type="Pfam" id="PF04717">
    <property type="entry name" value="Phage_base_V"/>
    <property type="match status" value="1"/>
</dbReference>
<feature type="domain" description="Gp5/Type VI secretion system Vgr protein OB-fold" evidence="3">
    <location>
        <begin position="496"/>
        <end position="564"/>
    </location>
</feature>
<feature type="domain" description="DUF2345" evidence="4">
    <location>
        <begin position="804"/>
        <end position="956"/>
    </location>
</feature>
<dbReference type="InterPro" id="IPR006533">
    <property type="entry name" value="T6SS_Vgr_RhsGE"/>
</dbReference>
<dbReference type="InterPro" id="IPR017847">
    <property type="entry name" value="T6SS_RhsGE_Vgr_subset"/>
</dbReference>
<evidence type="ECO:0000313" key="6">
    <source>
        <dbReference type="EMBL" id="MEN3069637.1"/>
    </source>
</evidence>
<dbReference type="Pfam" id="PF05954">
    <property type="entry name" value="Phage_GPD"/>
    <property type="match status" value="1"/>
</dbReference>
<keyword evidence="7" id="KW-1185">Reference proteome</keyword>
<evidence type="ECO:0000259" key="5">
    <source>
        <dbReference type="Pfam" id="PF13296"/>
    </source>
</evidence>
<dbReference type="InterPro" id="IPR018769">
    <property type="entry name" value="VgrG2_DUF2345"/>
</dbReference>
<evidence type="ECO:0000256" key="1">
    <source>
        <dbReference type="ARBA" id="ARBA00005558"/>
    </source>
</evidence>
<dbReference type="EMBL" id="JBDIVE010000008">
    <property type="protein sequence ID" value="MEN3069637.1"/>
    <property type="molecule type" value="Genomic_DNA"/>
</dbReference>